<evidence type="ECO:0000313" key="2">
    <source>
        <dbReference type="EMBL" id="QDU11060.1"/>
    </source>
</evidence>
<sequence>MLTRTSRLLAMSEDSSKPVCWSVQSPVVCLLCLVIMKAHLMTWLEPMTLNGPGVRLELLDQRHHDDLVEATRDGALWKLWYTSVPGPDGVAAEIQRRLDLFEQQQMLPFAIIAESSNKAVGMTTFMNVDAANRRVEIGSTWLRKSVQRTGLNTQCKLLLLTHAFEVLDCIAVELRTHFFNRQSRAGIERLGAKLDGILRNHQISPNGTLRDTCVYSIIAGEWPTVKAHLTFQATRPS</sequence>
<dbReference type="InterPro" id="IPR000182">
    <property type="entry name" value="GNAT_dom"/>
</dbReference>
<dbReference type="EC" id="2.3.1.-" evidence="2"/>
<dbReference type="Pfam" id="PF13302">
    <property type="entry name" value="Acetyltransf_3"/>
    <property type="match status" value="1"/>
</dbReference>
<dbReference type="PANTHER" id="PTHR43610">
    <property type="entry name" value="BLL6696 PROTEIN"/>
    <property type="match status" value="1"/>
</dbReference>
<dbReference type="Proteomes" id="UP000318384">
    <property type="component" value="Chromosome"/>
</dbReference>
<dbReference type="Gene3D" id="3.40.630.30">
    <property type="match status" value="1"/>
</dbReference>
<evidence type="ECO:0000313" key="3">
    <source>
        <dbReference type="Proteomes" id="UP000318384"/>
    </source>
</evidence>
<organism evidence="2 3">
    <name type="scientific">Gimesia aquarii</name>
    <dbReference type="NCBI Taxonomy" id="2527964"/>
    <lineage>
        <taxon>Bacteria</taxon>
        <taxon>Pseudomonadati</taxon>
        <taxon>Planctomycetota</taxon>
        <taxon>Planctomycetia</taxon>
        <taxon>Planctomycetales</taxon>
        <taxon>Planctomycetaceae</taxon>
        <taxon>Gimesia</taxon>
    </lineage>
</organism>
<protein>
    <submittedName>
        <fullName evidence="2">Ribosomal N-acetyltransferase YdaF</fullName>
        <ecNumber evidence="2">2.3.1.-</ecNumber>
    </submittedName>
</protein>
<keyword evidence="3" id="KW-1185">Reference proteome</keyword>
<dbReference type="PROSITE" id="PS51186">
    <property type="entry name" value="GNAT"/>
    <property type="match status" value="1"/>
</dbReference>
<accession>A0A517X0N7</accession>
<dbReference type="AlphaFoldDB" id="A0A517X0N7"/>
<evidence type="ECO:0000259" key="1">
    <source>
        <dbReference type="PROSITE" id="PS51186"/>
    </source>
</evidence>
<keyword evidence="2" id="KW-0808">Transferase</keyword>
<keyword evidence="2" id="KW-0012">Acyltransferase</keyword>
<proteinExistence type="predicted"/>
<dbReference type="GO" id="GO:0016747">
    <property type="term" value="F:acyltransferase activity, transferring groups other than amino-acyl groups"/>
    <property type="evidence" value="ECO:0007669"/>
    <property type="project" value="InterPro"/>
</dbReference>
<feature type="domain" description="N-acetyltransferase" evidence="1">
    <location>
        <begin position="65"/>
        <end position="220"/>
    </location>
</feature>
<name>A0A517X0N7_9PLAN</name>
<dbReference type="PANTHER" id="PTHR43610:SF1">
    <property type="entry name" value="N-ACETYLTRANSFERASE DOMAIN-CONTAINING PROTEIN"/>
    <property type="match status" value="1"/>
</dbReference>
<dbReference type="SUPFAM" id="SSF55729">
    <property type="entry name" value="Acyl-CoA N-acyltransferases (Nat)"/>
    <property type="match status" value="1"/>
</dbReference>
<dbReference type="InterPro" id="IPR016181">
    <property type="entry name" value="Acyl_CoA_acyltransferase"/>
</dbReference>
<dbReference type="EMBL" id="CP037422">
    <property type="protein sequence ID" value="QDU11060.1"/>
    <property type="molecule type" value="Genomic_DNA"/>
</dbReference>
<gene>
    <name evidence="2" type="primary">ydaF</name>
    <name evidence="2" type="ORF">V202x_44760</name>
</gene>
<reference evidence="2 3" key="1">
    <citation type="submission" date="2019-03" db="EMBL/GenBank/DDBJ databases">
        <title>Deep-cultivation of Planctomycetes and their phenomic and genomic characterization uncovers novel biology.</title>
        <authorList>
            <person name="Wiegand S."/>
            <person name="Jogler M."/>
            <person name="Boedeker C."/>
            <person name="Pinto D."/>
            <person name="Vollmers J."/>
            <person name="Rivas-Marin E."/>
            <person name="Kohn T."/>
            <person name="Peeters S.H."/>
            <person name="Heuer A."/>
            <person name="Rast P."/>
            <person name="Oberbeckmann S."/>
            <person name="Bunk B."/>
            <person name="Jeske O."/>
            <person name="Meyerdierks A."/>
            <person name="Storesund J.E."/>
            <person name="Kallscheuer N."/>
            <person name="Luecker S."/>
            <person name="Lage O.M."/>
            <person name="Pohl T."/>
            <person name="Merkel B.J."/>
            <person name="Hornburger P."/>
            <person name="Mueller R.-W."/>
            <person name="Bruemmer F."/>
            <person name="Labrenz M."/>
            <person name="Spormann A.M."/>
            <person name="Op den Camp H."/>
            <person name="Overmann J."/>
            <person name="Amann R."/>
            <person name="Jetten M.S.M."/>
            <person name="Mascher T."/>
            <person name="Medema M.H."/>
            <person name="Devos D.P."/>
            <person name="Kaster A.-K."/>
            <person name="Ovreas L."/>
            <person name="Rohde M."/>
            <person name="Galperin M.Y."/>
            <person name="Jogler C."/>
        </authorList>
    </citation>
    <scope>NUCLEOTIDE SEQUENCE [LARGE SCALE GENOMIC DNA]</scope>
    <source>
        <strain evidence="2 3">V202</strain>
    </source>
</reference>